<keyword evidence="1" id="KW-0812">Transmembrane</keyword>
<protein>
    <recommendedName>
        <fullName evidence="4">Lumazine-binding protein</fullName>
    </recommendedName>
</protein>
<evidence type="ECO:0000256" key="1">
    <source>
        <dbReference type="SAM" id="Phobius"/>
    </source>
</evidence>
<dbReference type="EMBL" id="JBHSAX010000014">
    <property type="protein sequence ID" value="MFC3963392.1"/>
    <property type="molecule type" value="Genomic_DNA"/>
</dbReference>
<keyword evidence="3" id="KW-1185">Reference proteome</keyword>
<evidence type="ECO:0000313" key="2">
    <source>
        <dbReference type="EMBL" id="MFC3963392.1"/>
    </source>
</evidence>
<keyword evidence="1" id="KW-0472">Membrane</keyword>
<gene>
    <name evidence="2" type="ORF">ACFO0B_15480</name>
</gene>
<feature type="transmembrane region" description="Helical" evidence="1">
    <location>
        <begin position="16"/>
        <end position="39"/>
    </location>
</feature>
<proteinExistence type="predicted"/>
<evidence type="ECO:0008006" key="4">
    <source>
        <dbReference type="Google" id="ProtNLM"/>
    </source>
</evidence>
<sequence length="144" mass="14960">MSEQQPGGDEPEVRSIVPFVAAGVLVVLVLVGIVIAGVLSPAEKNVTEADKLAAAVRNYADARGRSDLVPPPGTACPGFDEAASPLAEQLGGPETSTDIEVAELVNPVVDGERGRITVTTRVDGRTATVTWNLAKEGDRWLVCG</sequence>
<dbReference type="RefSeq" id="WP_378613135.1">
    <property type="nucleotide sequence ID" value="NZ_JBHSAX010000014.1"/>
</dbReference>
<accession>A0ABV8DV56</accession>
<dbReference type="Proteomes" id="UP001595696">
    <property type="component" value="Unassembled WGS sequence"/>
</dbReference>
<organism evidence="2 3">
    <name type="scientific">Nocardia jiangsuensis</name>
    <dbReference type="NCBI Taxonomy" id="1691563"/>
    <lineage>
        <taxon>Bacteria</taxon>
        <taxon>Bacillati</taxon>
        <taxon>Actinomycetota</taxon>
        <taxon>Actinomycetes</taxon>
        <taxon>Mycobacteriales</taxon>
        <taxon>Nocardiaceae</taxon>
        <taxon>Nocardia</taxon>
    </lineage>
</organism>
<reference evidence="3" key="1">
    <citation type="journal article" date="2019" name="Int. J. Syst. Evol. Microbiol.">
        <title>The Global Catalogue of Microorganisms (GCM) 10K type strain sequencing project: providing services to taxonomists for standard genome sequencing and annotation.</title>
        <authorList>
            <consortium name="The Broad Institute Genomics Platform"/>
            <consortium name="The Broad Institute Genome Sequencing Center for Infectious Disease"/>
            <person name="Wu L."/>
            <person name="Ma J."/>
        </authorList>
    </citation>
    <scope>NUCLEOTIDE SEQUENCE [LARGE SCALE GENOMIC DNA]</scope>
    <source>
        <strain evidence="3">CGMCC 4.7330</strain>
    </source>
</reference>
<keyword evidence="1" id="KW-1133">Transmembrane helix</keyword>
<comment type="caution">
    <text evidence="2">The sequence shown here is derived from an EMBL/GenBank/DDBJ whole genome shotgun (WGS) entry which is preliminary data.</text>
</comment>
<evidence type="ECO:0000313" key="3">
    <source>
        <dbReference type="Proteomes" id="UP001595696"/>
    </source>
</evidence>
<name>A0ABV8DV56_9NOCA</name>